<evidence type="ECO:0000313" key="1">
    <source>
        <dbReference type="EMBL" id="SHM89581.1"/>
    </source>
</evidence>
<organism evidence="1 2">
    <name type="scientific">Halomonas cupida</name>
    <dbReference type="NCBI Taxonomy" id="44933"/>
    <lineage>
        <taxon>Bacteria</taxon>
        <taxon>Pseudomonadati</taxon>
        <taxon>Pseudomonadota</taxon>
        <taxon>Gammaproteobacteria</taxon>
        <taxon>Oceanospirillales</taxon>
        <taxon>Halomonadaceae</taxon>
        <taxon>Halomonas</taxon>
    </lineage>
</organism>
<gene>
    <name evidence="1" type="ORF">SAMN05660971_04192</name>
</gene>
<evidence type="ECO:0000313" key="2">
    <source>
        <dbReference type="Proteomes" id="UP000184123"/>
    </source>
</evidence>
<dbReference type="Proteomes" id="UP000184123">
    <property type="component" value="Unassembled WGS sequence"/>
</dbReference>
<reference evidence="1 2" key="1">
    <citation type="submission" date="2016-11" db="EMBL/GenBank/DDBJ databases">
        <authorList>
            <person name="Jaros S."/>
            <person name="Januszkiewicz K."/>
            <person name="Wedrychowicz H."/>
        </authorList>
    </citation>
    <scope>NUCLEOTIDE SEQUENCE [LARGE SCALE GENOMIC DNA]</scope>
    <source>
        <strain evidence="1 2">DSM 4740</strain>
    </source>
</reference>
<protein>
    <submittedName>
        <fullName evidence="1">Uncharacterized protein</fullName>
    </submittedName>
</protein>
<sequence length="75" mass="8728">MPFRLEILWKRLRTTPHMPFVMTRPCPYNSGRDWQEQEAVSNFLVGTQAPFPKPPPARASGPHVVEWAKRVCREP</sequence>
<dbReference type="EMBL" id="FRCA01000017">
    <property type="protein sequence ID" value="SHM89581.1"/>
    <property type="molecule type" value="Genomic_DNA"/>
</dbReference>
<accession>A0A1M7MF96</accession>
<dbReference type="STRING" id="44933.SAMN05660971_04192"/>
<proteinExistence type="predicted"/>
<name>A0A1M7MF96_9GAMM</name>
<dbReference type="AlphaFoldDB" id="A0A1M7MF96"/>